<dbReference type="GO" id="GO:0003700">
    <property type="term" value="F:DNA-binding transcription factor activity"/>
    <property type="evidence" value="ECO:0007669"/>
    <property type="project" value="TreeGrafter"/>
</dbReference>
<dbReference type="Proteomes" id="UP000466799">
    <property type="component" value="Unassembled WGS sequence"/>
</dbReference>
<comment type="caution">
    <text evidence="6">The sequence shown here is derived from an EMBL/GenBank/DDBJ whole genome shotgun (WGS) entry which is preliminary data.</text>
</comment>
<protein>
    <submittedName>
        <fullName evidence="6">Helix-turn-helix domain-containing protein</fullName>
    </submittedName>
</protein>
<gene>
    <name evidence="6" type="ORF">GC247_08385</name>
</gene>
<dbReference type="InterPro" id="IPR018490">
    <property type="entry name" value="cNMP-bd_dom_sf"/>
</dbReference>
<dbReference type="InterPro" id="IPR012318">
    <property type="entry name" value="HTH_CRP"/>
</dbReference>
<feature type="domain" description="HTH crp-type" evidence="5">
    <location>
        <begin position="187"/>
        <end position="255"/>
    </location>
</feature>
<dbReference type="Gene3D" id="2.60.120.10">
    <property type="entry name" value="Jelly Rolls"/>
    <property type="match status" value="1"/>
</dbReference>
<evidence type="ECO:0000259" key="5">
    <source>
        <dbReference type="PROSITE" id="PS51063"/>
    </source>
</evidence>
<accession>A0A843R150</accession>
<feature type="domain" description="Cyclic nucleotide-binding" evidence="4">
    <location>
        <begin position="52"/>
        <end position="173"/>
    </location>
</feature>
<keyword evidence="2" id="KW-0238">DNA-binding</keyword>
<dbReference type="InterPro" id="IPR000595">
    <property type="entry name" value="cNMP-bd_dom"/>
</dbReference>
<sequence length="256" mass="28192">MAGLNSVFNLHNPPPKCFISLRYQVILSPICFMSKGELIVETLIDCLRAVRAFRNLPTSALTKIAQIASPPTTYQAGELISDGQGEQALLLVVAGKAKVSLLTADGNENILYLLKGGDVDGQAALFVRQPRLARLIEAVYPTTVIRLRHDAFQDLLASSPLLARELLNSFGARLAELEVDNSRLHLLDAKERLYAYLLDWERDYQSSTYQLAMTKGEVANWLGITPATLSHCLKQLVTEGKISVQGRQITIHHGAL</sequence>
<dbReference type="SMART" id="SM00100">
    <property type="entry name" value="cNMP"/>
    <property type="match status" value="1"/>
</dbReference>
<dbReference type="Gene3D" id="1.10.10.10">
    <property type="entry name" value="Winged helix-like DNA-binding domain superfamily/Winged helix DNA-binding domain"/>
    <property type="match status" value="1"/>
</dbReference>
<dbReference type="InterPro" id="IPR050397">
    <property type="entry name" value="Env_Response_Regulators"/>
</dbReference>
<dbReference type="AlphaFoldDB" id="A0A843R150"/>
<dbReference type="Pfam" id="PF00027">
    <property type="entry name" value="cNMP_binding"/>
    <property type="match status" value="1"/>
</dbReference>
<evidence type="ECO:0000256" key="3">
    <source>
        <dbReference type="ARBA" id="ARBA00023163"/>
    </source>
</evidence>
<keyword evidence="1" id="KW-0805">Transcription regulation</keyword>
<dbReference type="InterPro" id="IPR014710">
    <property type="entry name" value="RmlC-like_jellyroll"/>
</dbReference>
<dbReference type="SUPFAM" id="SSF51206">
    <property type="entry name" value="cAMP-binding domain-like"/>
    <property type="match status" value="1"/>
</dbReference>
<keyword evidence="3" id="KW-0804">Transcription</keyword>
<dbReference type="CDD" id="cd00092">
    <property type="entry name" value="HTH_CRP"/>
    <property type="match status" value="1"/>
</dbReference>
<dbReference type="PANTHER" id="PTHR24567:SF26">
    <property type="entry name" value="REGULATORY PROTEIN YEIL"/>
    <property type="match status" value="1"/>
</dbReference>
<dbReference type="GO" id="GO:0003677">
    <property type="term" value="F:DNA binding"/>
    <property type="evidence" value="ECO:0007669"/>
    <property type="project" value="UniProtKB-KW"/>
</dbReference>
<evidence type="ECO:0000256" key="1">
    <source>
        <dbReference type="ARBA" id="ARBA00023015"/>
    </source>
</evidence>
<dbReference type="CDD" id="cd00038">
    <property type="entry name" value="CAP_ED"/>
    <property type="match status" value="1"/>
</dbReference>
<evidence type="ECO:0000313" key="6">
    <source>
        <dbReference type="EMBL" id="MPQ35875.1"/>
    </source>
</evidence>
<dbReference type="InterPro" id="IPR036390">
    <property type="entry name" value="WH_DNA-bd_sf"/>
</dbReference>
<dbReference type="SUPFAM" id="SSF46785">
    <property type="entry name" value="Winged helix' DNA-binding domain"/>
    <property type="match status" value="1"/>
</dbReference>
<reference evidence="6 7" key="1">
    <citation type="submission" date="2019-10" db="EMBL/GenBank/DDBJ databases">
        <title>Genome Sequencing and assembly of Lactobacillus fermentum I2, a lactic acid bacteria.</title>
        <authorList>
            <person name="Lopes L.S."/>
            <person name="Persinoti G.F."/>
            <person name="Riano-Pachon D.M."/>
            <person name="Labate C.A."/>
        </authorList>
    </citation>
    <scope>NUCLEOTIDE SEQUENCE [LARGE SCALE GENOMIC DNA]</scope>
    <source>
        <strain evidence="6 7">I2</strain>
    </source>
</reference>
<name>A0A843R150_LIMFE</name>
<evidence type="ECO:0000256" key="2">
    <source>
        <dbReference type="ARBA" id="ARBA00023125"/>
    </source>
</evidence>
<proteinExistence type="predicted"/>
<dbReference type="InterPro" id="IPR036388">
    <property type="entry name" value="WH-like_DNA-bd_sf"/>
</dbReference>
<evidence type="ECO:0000313" key="7">
    <source>
        <dbReference type="Proteomes" id="UP000466799"/>
    </source>
</evidence>
<dbReference type="PROSITE" id="PS50042">
    <property type="entry name" value="CNMP_BINDING_3"/>
    <property type="match status" value="1"/>
</dbReference>
<dbReference type="SMART" id="SM00419">
    <property type="entry name" value="HTH_CRP"/>
    <property type="match status" value="1"/>
</dbReference>
<dbReference type="PANTHER" id="PTHR24567">
    <property type="entry name" value="CRP FAMILY TRANSCRIPTIONAL REGULATORY PROTEIN"/>
    <property type="match status" value="1"/>
</dbReference>
<evidence type="ECO:0000259" key="4">
    <source>
        <dbReference type="PROSITE" id="PS50042"/>
    </source>
</evidence>
<dbReference type="GO" id="GO:0005829">
    <property type="term" value="C:cytosol"/>
    <property type="evidence" value="ECO:0007669"/>
    <property type="project" value="TreeGrafter"/>
</dbReference>
<organism evidence="6 7">
    <name type="scientific">Limosilactobacillus fermentum</name>
    <name type="common">Lactobacillus fermentum</name>
    <dbReference type="NCBI Taxonomy" id="1613"/>
    <lineage>
        <taxon>Bacteria</taxon>
        <taxon>Bacillati</taxon>
        <taxon>Bacillota</taxon>
        <taxon>Bacilli</taxon>
        <taxon>Lactobacillales</taxon>
        <taxon>Lactobacillaceae</taxon>
        <taxon>Limosilactobacillus</taxon>
    </lineage>
</organism>
<dbReference type="EMBL" id="WHJL01000113">
    <property type="protein sequence ID" value="MPQ35875.1"/>
    <property type="molecule type" value="Genomic_DNA"/>
</dbReference>
<dbReference type="Pfam" id="PF13545">
    <property type="entry name" value="HTH_Crp_2"/>
    <property type="match status" value="1"/>
</dbReference>
<dbReference type="PROSITE" id="PS51063">
    <property type="entry name" value="HTH_CRP_2"/>
    <property type="match status" value="1"/>
</dbReference>